<dbReference type="OrthoDB" id="2019833at2759"/>
<name>A0A7J7NQY9_9MAGN</name>
<dbReference type="Proteomes" id="UP000541444">
    <property type="component" value="Unassembled WGS sequence"/>
</dbReference>
<feature type="compositionally biased region" description="Basic and acidic residues" evidence="2">
    <location>
        <begin position="1"/>
        <end position="23"/>
    </location>
</feature>
<feature type="region of interest" description="Disordered" evidence="2">
    <location>
        <begin position="1"/>
        <end position="29"/>
    </location>
</feature>
<keyword evidence="4" id="KW-1185">Reference proteome</keyword>
<dbReference type="EMBL" id="JACGCM010000665">
    <property type="protein sequence ID" value="KAF6169382.1"/>
    <property type="molecule type" value="Genomic_DNA"/>
</dbReference>
<reference evidence="3 4" key="1">
    <citation type="journal article" date="2020" name="IScience">
        <title>Genome Sequencing of the Endangered Kingdonia uniflora (Circaeasteraceae, Ranunculales) Reveals Potential Mechanisms of Evolutionary Specialization.</title>
        <authorList>
            <person name="Sun Y."/>
            <person name="Deng T."/>
            <person name="Zhang A."/>
            <person name="Moore M.J."/>
            <person name="Landis J.B."/>
            <person name="Lin N."/>
            <person name="Zhang H."/>
            <person name="Zhang X."/>
            <person name="Huang J."/>
            <person name="Zhang X."/>
            <person name="Sun H."/>
            <person name="Wang H."/>
        </authorList>
    </citation>
    <scope>NUCLEOTIDE SEQUENCE [LARGE SCALE GENOMIC DNA]</scope>
    <source>
        <strain evidence="3">TB1705</strain>
        <tissue evidence="3">Leaf</tissue>
    </source>
</reference>
<evidence type="ECO:0000313" key="4">
    <source>
        <dbReference type="Proteomes" id="UP000541444"/>
    </source>
</evidence>
<comment type="caution">
    <text evidence="3">The sequence shown here is derived from an EMBL/GenBank/DDBJ whole genome shotgun (WGS) entry which is preliminary data.</text>
</comment>
<protein>
    <submittedName>
        <fullName evidence="3">Uncharacterized protein</fullName>
    </submittedName>
</protein>
<accession>A0A7J7NQY9</accession>
<feature type="coiled-coil region" evidence="1">
    <location>
        <begin position="45"/>
        <end position="79"/>
    </location>
</feature>
<evidence type="ECO:0000313" key="3">
    <source>
        <dbReference type="EMBL" id="KAF6169382.1"/>
    </source>
</evidence>
<dbReference type="AlphaFoldDB" id="A0A7J7NQY9"/>
<organism evidence="3 4">
    <name type="scientific">Kingdonia uniflora</name>
    <dbReference type="NCBI Taxonomy" id="39325"/>
    <lineage>
        <taxon>Eukaryota</taxon>
        <taxon>Viridiplantae</taxon>
        <taxon>Streptophyta</taxon>
        <taxon>Embryophyta</taxon>
        <taxon>Tracheophyta</taxon>
        <taxon>Spermatophyta</taxon>
        <taxon>Magnoliopsida</taxon>
        <taxon>Ranunculales</taxon>
        <taxon>Circaeasteraceae</taxon>
        <taxon>Kingdonia</taxon>
    </lineage>
</organism>
<proteinExistence type="predicted"/>
<keyword evidence="1" id="KW-0175">Coiled coil</keyword>
<evidence type="ECO:0000256" key="2">
    <source>
        <dbReference type="SAM" id="MobiDB-lite"/>
    </source>
</evidence>
<evidence type="ECO:0000256" key="1">
    <source>
        <dbReference type="SAM" id="Coils"/>
    </source>
</evidence>
<gene>
    <name evidence="3" type="ORF">GIB67_016552</name>
</gene>
<sequence length="140" mass="16329">MAARKADAAEESERTWFRGKKDEVEDPEQVEESVIDILETQEVASGVSESIVAKLREEIERLEKENKVQKDQLTTKDEEKREVIRQLSISMDILKENVVLSKKSKFKESSKKNKFKESSKKKGSFEFNKLKELFFRDDVI</sequence>